<dbReference type="AlphaFoldDB" id="A0A9Q3HGS5"/>
<dbReference type="Proteomes" id="UP000765509">
    <property type="component" value="Unassembled WGS sequence"/>
</dbReference>
<sequence>MKENHRRVSWPKFSGTGAYGHMELIYYVYRIFLDVPSIIDFWITAIINTELRGHDSIWYTEMKEGHQRYSVDNNPYGWCLRQSKRLKVIDPQKNIQMRNKKLLTQISGELEHSVKCRCKQNCILDDIANTLEDLRKRTNIVKYSPYKSSGSKEKQPF</sequence>
<accession>A0A9Q3HGS5</accession>
<organism evidence="1 2">
    <name type="scientific">Austropuccinia psidii MF-1</name>
    <dbReference type="NCBI Taxonomy" id="1389203"/>
    <lineage>
        <taxon>Eukaryota</taxon>
        <taxon>Fungi</taxon>
        <taxon>Dikarya</taxon>
        <taxon>Basidiomycota</taxon>
        <taxon>Pucciniomycotina</taxon>
        <taxon>Pucciniomycetes</taxon>
        <taxon>Pucciniales</taxon>
        <taxon>Sphaerophragmiaceae</taxon>
        <taxon>Austropuccinia</taxon>
    </lineage>
</organism>
<comment type="caution">
    <text evidence="1">The sequence shown here is derived from an EMBL/GenBank/DDBJ whole genome shotgun (WGS) entry which is preliminary data.</text>
</comment>
<keyword evidence="2" id="KW-1185">Reference proteome</keyword>
<proteinExistence type="predicted"/>
<dbReference type="EMBL" id="AVOT02016616">
    <property type="protein sequence ID" value="MBW0502014.1"/>
    <property type="molecule type" value="Genomic_DNA"/>
</dbReference>
<name>A0A9Q3HGS5_9BASI</name>
<reference evidence="1" key="1">
    <citation type="submission" date="2021-03" db="EMBL/GenBank/DDBJ databases">
        <title>Draft genome sequence of rust myrtle Austropuccinia psidii MF-1, a brazilian biotype.</title>
        <authorList>
            <person name="Quecine M.C."/>
            <person name="Pachon D.M.R."/>
            <person name="Bonatelli M.L."/>
            <person name="Correr F.H."/>
            <person name="Franceschini L.M."/>
            <person name="Leite T.F."/>
            <person name="Margarido G.R.A."/>
            <person name="Almeida C.A."/>
            <person name="Ferrarezi J.A."/>
            <person name="Labate C.A."/>
        </authorList>
    </citation>
    <scope>NUCLEOTIDE SEQUENCE</scope>
    <source>
        <strain evidence="1">MF-1</strain>
    </source>
</reference>
<protein>
    <submittedName>
        <fullName evidence="1">Uncharacterized protein</fullName>
    </submittedName>
</protein>
<gene>
    <name evidence="1" type="ORF">O181_041729</name>
</gene>
<evidence type="ECO:0000313" key="1">
    <source>
        <dbReference type="EMBL" id="MBW0502014.1"/>
    </source>
</evidence>
<evidence type="ECO:0000313" key="2">
    <source>
        <dbReference type="Proteomes" id="UP000765509"/>
    </source>
</evidence>